<feature type="region of interest" description="Disordered" evidence="4">
    <location>
        <begin position="76"/>
        <end position="227"/>
    </location>
</feature>
<dbReference type="Proteomes" id="UP001302126">
    <property type="component" value="Unassembled WGS sequence"/>
</dbReference>
<keyword evidence="7" id="KW-1185">Reference proteome</keyword>
<feature type="region of interest" description="Disordered" evidence="4">
    <location>
        <begin position="456"/>
        <end position="551"/>
    </location>
</feature>
<feature type="compositionally biased region" description="Low complexity" evidence="4">
    <location>
        <begin position="109"/>
        <end position="131"/>
    </location>
</feature>
<dbReference type="Gene3D" id="1.10.150.60">
    <property type="entry name" value="ARID DNA-binding domain"/>
    <property type="match status" value="1"/>
</dbReference>
<dbReference type="CDD" id="cd16100">
    <property type="entry name" value="ARID"/>
    <property type="match status" value="1"/>
</dbReference>
<feature type="domain" description="ARID" evidence="5">
    <location>
        <begin position="357"/>
        <end position="451"/>
    </location>
</feature>
<dbReference type="PANTHER" id="PTHR13964">
    <property type="entry name" value="RBP-RELATED"/>
    <property type="match status" value="1"/>
</dbReference>
<evidence type="ECO:0000313" key="6">
    <source>
        <dbReference type="EMBL" id="KAK4187629.1"/>
    </source>
</evidence>
<dbReference type="GO" id="GO:0000976">
    <property type="term" value="F:transcription cis-regulatory region binding"/>
    <property type="evidence" value="ECO:0007669"/>
    <property type="project" value="TreeGrafter"/>
</dbReference>
<evidence type="ECO:0000256" key="4">
    <source>
        <dbReference type="SAM" id="MobiDB-lite"/>
    </source>
</evidence>
<organism evidence="6 7">
    <name type="scientific">Podospora australis</name>
    <dbReference type="NCBI Taxonomy" id="1536484"/>
    <lineage>
        <taxon>Eukaryota</taxon>
        <taxon>Fungi</taxon>
        <taxon>Dikarya</taxon>
        <taxon>Ascomycota</taxon>
        <taxon>Pezizomycotina</taxon>
        <taxon>Sordariomycetes</taxon>
        <taxon>Sordariomycetidae</taxon>
        <taxon>Sordariales</taxon>
        <taxon>Podosporaceae</taxon>
        <taxon>Podospora</taxon>
    </lineage>
</organism>
<evidence type="ECO:0000259" key="5">
    <source>
        <dbReference type="PROSITE" id="PS51011"/>
    </source>
</evidence>
<dbReference type="GO" id="GO:0016514">
    <property type="term" value="C:SWI/SNF complex"/>
    <property type="evidence" value="ECO:0007669"/>
    <property type="project" value="TreeGrafter"/>
</dbReference>
<name>A0AAN7AIA6_9PEZI</name>
<dbReference type="InterPro" id="IPR036431">
    <property type="entry name" value="ARID_dom_sf"/>
</dbReference>
<keyword evidence="3" id="KW-0539">Nucleus</keyword>
<evidence type="ECO:0000256" key="3">
    <source>
        <dbReference type="ARBA" id="ARBA00023242"/>
    </source>
</evidence>
<feature type="compositionally biased region" description="Low complexity" evidence="4">
    <location>
        <begin position="510"/>
        <end position="521"/>
    </location>
</feature>
<dbReference type="Pfam" id="PF01388">
    <property type="entry name" value="ARID"/>
    <property type="match status" value="1"/>
</dbReference>
<dbReference type="AlphaFoldDB" id="A0AAN7AIA6"/>
<protein>
    <recommendedName>
        <fullName evidence="5">ARID domain-containing protein</fullName>
    </recommendedName>
</protein>
<dbReference type="GO" id="GO:0006357">
    <property type="term" value="P:regulation of transcription by RNA polymerase II"/>
    <property type="evidence" value="ECO:0007669"/>
    <property type="project" value="TreeGrafter"/>
</dbReference>
<dbReference type="SMART" id="SM01014">
    <property type="entry name" value="ARID"/>
    <property type="match status" value="1"/>
</dbReference>
<dbReference type="InterPro" id="IPR001606">
    <property type="entry name" value="ARID_dom"/>
</dbReference>
<evidence type="ECO:0000256" key="1">
    <source>
        <dbReference type="ARBA" id="ARBA00023015"/>
    </source>
</evidence>
<feature type="compositionally biased region" description="Low complexity" evidence="4">
    <location>
        <begin position="457"/>
        <end position="500"/>
    </location>
</feature>
<evidence type="ECO:0000313" key="7">
    <source>
        <dbReference type="Proteomes" id="UP001302126"/>
    </source>
</evidence>
<keyword evidence="2" id="KW-0804">Transcription</keyword>
<keyword evidence="1" id="KW-0805">Transcription regulation</keyword>
<dbReference type="EMBL" id="MU864399">
    <property type="protein sequence ID" value="KAK4187629.1"/>
    <property type="molecule type" value="Genomic_DNA"/>
</dbReference>
<feature type="compositionally biased region" description="Pro residues" evidence="4">
    <location>
        <begin position="348"/>
        <end position="361"/>
    </location>
</feature>
<dbReference type="SMART" id="SM00501">
    <property type="entry name" value="BRIGHT"/>
    <property type="match status" value="1"/>
</dbReference>
<reference evidence="6" key="1">
    <citation type="journal article" date="2023" name="Mol. Phylogenet. Evol.">
        <title>Genome-scale phylogeny and comparative genomics of the fungal order Sordariales.</title>
        <authorList>
            <person name="Hensen N."/>
            <person name="Bonometti L."/>
            <person name="Westerberg I."/>
            <person name="Brannstrom I.O."/>
            <person name="Guillou S."/>
            <person name="Cros-Aarteil S."/>
            <person name="Calhoun S."/>
            <person name="Haridas S."/>
            <person name="Kuo A."/>
            <person name="Mondo S."/>
            <person name="Pangilinan J."/>
            <person name="Riley R."/>
            <person name="LaButti K."/>
            <person name="Andreopoulos B."/>
            <person name="Lipzen A."/>
            <person name="Chen C."/>
            <person name="Yan M."/>
            <person name="Daum C."/>
            <person name="Ng V."/>
            <person name="Clum A."/>
            <person name="Steindorff A."/>
            <person name="Ohm R.A."/>
            <person name="Martin F."/>
            <person name="Silar P."/>
            <person name="Natvig D.O."/>
            <person name="Lalanne C."/>
            <person name="Gautier V."/>
            <person name="Ament-Velasquez S.L."/>
            <person name="Kruys A."/>
            <person name="Hutchinson M.I."/>
            <person name="Powell A.J."/>
            <person name="Barry K."/>
            <person name="Miller A.N."/>
            <person name="Grigoriev I.V."/>
            <person name="Debuchy R."/>
            <person name="Gladieux P."/>
            <person name="Hiltunen Thoren M."/>
            <person name="Johannesson H."/>
        </authorList>
    </citation>
    <scope>NUCLEOTIDE SEQUENCE</scope>
    <source>
        <strain evidence="6">PSN309</strain>
    </source>
</reference>
<gene>
    <name evidence="6" type="ORF">QBC35DRAFT_229301</name>
</gene>
<feature type="region of interest" description="Disordered" evidence="4">
    <location>
        <begin position="330"/>
        <end position="361"/>
    </location>
</feature>
<accession>A0AAN7AIA6</accession>
<evidence type="ECO:0000256" key="2">
    <source>
        <dbReference type="ARBA" id="ARBA00023163"/>
    </source>
</evidence>
<reference evidence="6" key="2">
    <citation type="submission" date="2023-05" db="EMBL/GenBank/DDBJ databases">
        <authorList>
            <consortium name="Lawrence Berkeley National Laboratory"/>
            <person name="Steindorff A."/>
            <person name="Hensen N."/>
            <person name="Bonometti L."/>
            <person name="Westerberg I."/>
            <person name="Brannstrom I.O."/>
            <person name="Guillou S."/>
            <person name="Cros-Aarteil S."/>
            <person name="Calhoun S."/>
            <person name="Haridas S."/>
            <person name="Kuo A."/>
            <person name="Mondo S."/>
            <person name="Pangilinan J."/>
            <person name="Riley R."/>
            <person name="Labutti K."/>
            <person name="Andreopoulos B."/>
            <person name="Lipzen A."/>
            <person name="Chen C."/>
            <person name="Yanf M."/>
            <person name="Daum C."/>
            <person name="Ng V."/>
            <person name="Clum A."/>
            <person name="Ohm R."/>
            <person name="Martin F."/>
            <person name="Silar P."/>
            <person name="Natvig D."/>
            <person name="Lalanne C."/>
            <person name="Gautier V."/>
            <person name="Ament-Velasquez S.L."/>
            <person name="Kruys A."/>
            <person name="Hutchinson M.I."/>
            <person name="Powell A.J."/>
            <person name="Barry K."/>
            <person name="Miller A.N."/>
            <person name="Grigoriev I.V."/>
            <person name="Debuchy R."/>
            <person name="Gladieux P."/>
            <person name="Thoren M.H."/>
            <person name="Johannesson H."/>
        </authorList>
    </citation>
    <scope>NUCLEOTIDE SEQUENCE</scope>
    <source>
        <strain evidence="6">PSN309</strain>
    </source>
</reference>
<proteinExistence type="predicted"/>
<dbReference type="PANTHER" id="PTHR13964:SF27">
    <property type="entry name" value="HAT-TRICK, ISOFORM D"/>
    <property type="match status" value="1"/>
</dbReference>
<feature type="compositionally biased region" description="Low complexity" evidence="4">
    <location>
        <begin position="336"/>
        <end position="347"/>
    </location>
</feature>
<feature type="compositionally biased region" description="Low complexity" evidence="4">
    <location>
        <begin position="198"/>
        <end position="214"/>
    </location>
</feature>
<sequence length="1062" mass="116529">MSSWIPEASLPQHNGNGFAHIADPSAVAGVMMDPSFMGNPAAQFNPQFATPPMPMQNGPIRNASPSAFQNAMYPTNSVIPAKRRAREDSIGQSPRPAPGMIPTSRAETPQQSFPGFQQPGMPQQSQSSGQPSPYPHLQPNGSANASPSPIMANQMRPGSVPQRVSTASPHPFSPASQQFPQTSPVPSEHGGNPQAFIQPNAFPQGFNPQFQPGQSPAPRPPSAMGNPLMAQQMAMGMPGQIPQQMPPQMTGQMPNQMPTQMPSQMAGMMMQQPMGQPRNPMDPKQQQLLYQMQMQNQARQMGAQPMMSMQPNQMHPQAAQARMMAGRQNVPNGQMPPGAMRPQQGAPPQQPMGRPPLPPPDQWMKNLHAFMQSKGKPLDMNPTVENRPVLLYNLFQLVAYRYGGYRHVTQSQGWPQISHQLGFPPQQMPAAPPQIKAIYERYLFNFEEMWMQKMRMQQHGGMPNPQQMQQQGTPTKGMPPGQIMQPGQQPPHLQQGQMPSPVKPPGPPGANGFPAPHPAHGQQRHSISRSVHATPTGEEFPLQSPARSKAGSISVLPENQGMTGGMTNTIKFPAPFGANPDEYMPSSREHTTFGGVDFSMMKVGEDLQRAKIDVPSAVDLGNVDLHTITKSIQSGIHGEVRLALDVLAILTSSDHHFFTPVNYVPIPQIDLRHCGELVEALLECAEEQVDTLVENTEEASNDVLISPYEDVVRACRIERLAVRSIPAPGSLPYDLDRSVDRLVCITTILRNLSWREENHKALADQDVIRFLCVVIRYMGTREMLLRSHANTLDLMKDLVTLLSNIAGSIELPDREQAFCLLQFLLAFAPTPAPAFSNDRLFFTPYEPRSHPYLPHAVDSLAKLLARDRPNRTHYTAIFASESVVNSSPPCELLTKAFALAISPIPDVLSEPRNPRLPPLVEARKPFLMQGLLAADIIAGIAPGHETGVTRSWLSSGNGFSQNLFALLRHLSAMYEGPVPRGQSRGQPKRDPELVYIVTTGINMLRRLADKARDPNAADKDGGLPPDVLPNKESVLRALQLQSQDWSTKGMLADLRAFAGLTD</sequence>
<dbReference type="PROSITE" id="PS51011">
    <property type="entry name" value="ARID"/>
    <property type="match status" value="1"/>
</dbReference>
<dbReference type="SUPFAM" id="SSF46774">
    <property type="entry name" value="ARID-like"/>
    <property type="match status" value="1"/>
</dbReference>
<dbReference type="InterPro" id="IPR051232">
    <property type="entry name" value="ARID/SWI1_ChromRemod"/>
</dbReference>
<feature type="compositionally biased region" description="Polar residues" evidence="4">
    <location>
        <begin position="162"/>
        <end position="185"/>
    </location>
</feature>
<comment type="caution">
    <text evidence="6">The sequence shown here is derived from an EMBL/GenBank/DDBJ whole genome shotgun (WGS) entry which is preliminary data.</text>
</comment>